<dbReference type="GO" id="GO:0005634">
    <property type="term" value="C:nucleus"/>
    <property type="evidence" value="ECO:0007669"/>
    <property type="project" value="TreeGrafter"/>
</dbReference>
<evidence type="ECO:0000256" key="1">
    <source>
        <dbReference type="ARBA" id="ARBA00001946"/>
    </source>
</evidence>
<comment type="caution">
    <text evidence="5">The sequence shown here is derived from an EMBL/GenBank/DDBJ whole genome shotgun (WGS) entry which is preliminary data.</text>
</comment>
<dbReference type="GO" id="GO:0008081">
    <property type="term" value="F:phosphoric diester hydrolase activity"/>
    <property type="evidence" value="ECO:0007669"/>
    <property type="project" value="TreeGrafter"/>
</dbReference>
<dbReference type="GO" id="GO:0006284">
    <property type="term" value="P:base-excision repair"/>
    <property type="evidence" value="ECO:0007669"/>
    <property type="project" value="TreeGrafter"/>
</dbReference>
<proteinExistence type="predicted"/>
<dbReference type="AlphaFoldDB" id="A0A9W7JAA3"/>
<keyword evidence="2" id="KW-0479">Metal-binding</keyword>
<evidence type="ECO:0000256" key="4">
    <source>
        <dbReference type="ARBA" id="ARBA00022842"/>
    </source>
</evidence>
<protein>
    <recommendedName>
        <fullName evidence="7">Endonuclease/exonuclease/phosphatase domain-containing protein</fullName>
    </recommendedName>
</protein>
<gene>
    <name evidence="5" type="ORF">HRI_004620400</name>
</gene>
<dbReference type="InterPro" id="IPR036691">
    <property type="entry name" value="Endo/exonu/phosph_ase_sf"/>
</dbReference>
<sequence>MNQKICITWNVRGLGSLEKKASTKRLIRCSKTSVLFIEETKIQKCDDWVIRQIVGSNGNFIWAFAPAVGLSGGLLSIWDPEVFECQTQVIQRNYIILIGCLTMQHIKLQCTLINVYGPNGVTERRMVFNDLCETLSNLQFPILMGGDFNIVCRREEKLGASERKGEMKDFGNFINSL</sequence>
<dbReference type="PANTHER" id="PTHR22748:SF19">
    <property type="entry name" value="ENDONUCLEASE_EXONUCLEASE_PHOSPHATASE DOMAIN-CONTAINING PROTEIN"/>
    <property type="match status" value="1"/>
</dbReference>
<reference evidence="5" key="1">
    <citation type="submission" date="2023-05" db="EMBL/GenBank/DDBJ databases">
        <title>Genome and transcriptome analyses reveal genes involved in the formation of fine ridges on petal epidermal cells in Hibiscus trionum.</title>
        <authorList>
            <person name="Koshimizu S."/>
            <person name="Masuda S."/>
            <person name="Ishii T."/>
            <person name="Shirasu K."/>
            <person name="Hoshino A."/>
            <person name="Arita M."/>
        </authorList>
    </citation>
    <scope>NUCLEOTIDE SEQUENCE</scope>
    <source>
        <strain evidence="5">Hamamatsu line</strain>
    </source>
</reference>
<evidence type="ECO:0000256" key="2">
    <source>
        <dbReference type="ARBA" id="ARBA00022723"/>
    </source>
</evidence>
<dbReference type="GO" id="GO:0003906">
    <property type="term" value="F:DNA-(apurinic or apyrimidinic site) endonuclease activity"/>
    <property type="evidence" value="ECO:0007669"/>
    <property type="project" value="TreeGrafter"/>
</dbReference>
<evidence type="ECO:0000313" key="5">
    <source>
        <dbReference type="EMBL" id="GMJ09512.1"/>
    </source>
</evidence>
<dbReference type="GO" id="GO:0046872">
    <property type="term" value="F:metal ion binding"/>
    <property type="evidence" value="ECO:0007669"/>
    <property type="project" value="UniProtKB-KW"/>
</dbReference>
<comment type="cofactor">
    <cofactor evidence="1">
        <name>Mg(2+)</name>
        <dbReference type="ChEBI" id="CHEBI:18420"/>
    </cofactor>
</comment>
<dbReference type="Proteomes" id="UP001165190">
    <property type="component" value="Unassembled WGS sequence"/>
</dbReference>
<dbReference type="InterPro" id="IPR004808">
    <property type="entry name" value="AP_endonuc_1"/>
</dbReference>
<keyword evidence="3" id="KW-0378">Hydrolase</keyword>
<dbReference type="SUPFAM" id="SSF56219">
    <property type="entry name" value="DNase I-like"/>
    <property type="match status" value="1"/>
</dbReference>
<evidence type="ECO:0000313" key="6">
    <source>
        <dbReference type="Proteomes" id="UP001165190"/>
    </source>
</evidence>
<organism evidence="5 6">
    <name type="scientific">Hibiscus trionum</name>
    <name type="common">Flower of an hour</name>
    <dbReference type="NCBI Taxonomy" id="183268"/>
    <lineage>
        <taxon>Eukaryota</taxon>
        <taxon>Viridiplantae</taxon>
        <taxon>Streptophyta</taxon>
        <taxon>Embryophyta</taxon>
        <taxon>Tracheophyta</taxon>
        <taxon>Spermatophyta</taxon>
        <taxon>Magnoliopsida</taxon>
        <taxon>eudicotyledons</taxon>
        <taxon>Gunneridae</taxon>
        <taxon>Pentapetalae</taxon>
        <taxon>rosids</taxon>
        <taxon>malvids</taxon>
        <taxon>Malvales</taxon>
        <taxon>Malvaceae</taxon>
        <taxon>Malvoideae</taxon>
        <taxon>Hibiscus</taxon>
    </lineage>
</organism>
<evidence type="ECO:0008006" key="7">
    <source>
        <dbReference type="Google" id="ProtNLM"/>
    </source>
</evidence>
<dbReference type="EMBL" id="BSYR01000055">
    <property type="protein sequence ID" value="GMJ09512.1"/>
    <property type="molecule type" value="Genomic_DNA"/>
</dbReference>
<evidence type="ECO:0000256" key="3">
    <source>
        <dbReference type="ARBA" id="ARBA00022801"/>
    </source>
</evidence>
<dbReference type="PANTHER" id="PTHR22748">
    <property type="entry name" value="AP ENDONUCLEASE"/>
    <property type="match status" value="1"/>
</dbReference>
<dbReference type="GO" id="GO:0008311">
    <property type="term" value="F:double-stranded DNA 3'-5' DNA exonuclease activity"/>
    <property type="evidence" value="ECO:0007669"/>
    <property type="project" value="TreeGrafter"/>
</dbReference>
<dbReference type="Gene3D" id="3.60.10.10">
    <property type="entry name" value="Endonuclease/exonuclease/phosphatase"/>
    <property type="match status" value="1"/>
</dbReference>
<keyword evidence="4" id="KW-0460">Magnesium</keyword>
<dbReference type="OrthoDB" id="1748656at2759"/>
<keyword evidence="6" id="KW-1185">Reference proteome</keyword>
<accession>A0A9W7JAA3</accession>
<name>A0A9W7JAA3_HIBTR</name>